<accession>B0YE13</accession>
<dbReference type="InterPro" id="IPR051165">
    <property type="entry name" value="Multifunctional_ANK_Repeat"/>
</dbReference>
<feature type="repeat" description="ANK" evidence="3">
    <location>
        <begin position="331"/>
        <end position="354"/>
    </location>
</feature>
<dbReference type="PROSITE" id="PS50297">
    <property type="entry name" value="ANK_REP_REGION"/>
    <property type="match status" value="4"/>
</dbReference>
<dbReference type="EMBL" id="DS499602">
    <property type="protein sequence ID" value="EDP47897.1"/>
    <property type="molecule type" value="Genomic_DNA"/>
</dbReference>
<dbReference type="Pfam" id="PF13637">
    <property type="entry name" value="Ank_4"/>
    <property type="match status" value="1"/>
</dbReference>
<feature type="repeat" description="ANK" evidence="3">
    <location>
        <begin position="188"/>
        <end position="220"/>
    </location>
</feature>
<proteinExistence type="predicted"/>
<protein>
    <submittedName>
        <fullName evidence="4">F-box domain and ankyrin repeat protein</fullName>
    </submittedName>
</protein>
<dbReference type="InterPro" id="IPR036770">
    <property type="entry name" value="Ankyrin_rpt-contain_sf"/>
</dbReference>
<keyword evidence="2 3" id="KW-0040">ANK repeat</keyword>
<sequence>MSLLNLPPEVFWCIVENLEEARHILSLARANKQLHNKVYPCLYRFNVKRQKSSAMIWAAEKENLHAIRSLLRYQADVNVRDDRGRTPIFYAIRSRNGTVVKALLEQNTIDIACQDPHGYSPLNYAASTNFLFVTFMLLDKGANMNTANRHGWTPLNWAVEQGNTAMVDVLLKKLSSTPPLPSAEIEQSNSWSLHIAAGAGNLGILKRLLAHGYDVNTRDSEQQTPLSLAVRKGYLKMVSLLLCQRDIDINVADTQGMTPIWLATRYRRDEIARRLLAIPDLDVNAAATERIVGVGREMSTSLHHAVKRGCLWIARLLVANDQLDPNVTDHLLRTPLHWAADKGNLEMVNLLLSRQDVMLNAEDIDKSTPLIWDITTGTKKQTPTGRSEPRLLSPLISFSNQPVFMADQLFFDSHSALLIFSCLCKRRAWDN</sequence>
<dbReference type="Proteomes" id="UP000001699">
    <property type="component" value="Unassembled WGS sequence"/>
</dbReference>
<reference evidence="4 5" key="1">
    <citation type="journal article" date="2008" name="PLoS Genet.">
        <title>Genomic islands in the pathogenic filamentous fungus Aspergillus fumigatus.</title>
        <authorList>
            <person name="Fedorova N.D."/>
            <person name="Khaldi N."/>
            <person name="Joardar V.S."/>
            <person name="Maiti R."/>
            <person name="Amedeo P."/>
            <person name="Anderson M.J."/>
            <person name="Crabtree J."/>
            <person name="Silva J.C."/>
            <person name="Badger J.H."/>
            <person name="Albarraq A."/>
            <person name="Angiuoli S."/>
            <person name="Bussey H."/>
            <person name="Bowyer P."/>
            <person name="Cotty P.J."/>
            <person name="Dyer P.S."/>
            <person name="Egan A."/>
            <person name="Galens K."/>
            <person name="Fraser-Liggett C.M."/>
            <person name="Haas B.J."/>
            <person name="Inman J.M."/>
            <person name="Kent R."/>
            <person name="Lemieux S."/>
            <person name="Malavazi I."/>
            <person name="Orvis J."/>
            <person name="Roemer T."/>
            <person name="Ronning C.M."/>
            <person name="Sundaram J.P."/>
            <person name="Sutton G."/>
            <person name="Turner G."/>
            <person name="Venter J.C."/>
            <person name="White O.R."/>
            <person name="Whitty B.R."/>
            <person name="Youngman P."/>
            <person name="Wolfe K.H."/>
            <person name="Goldman G.H."/>
            <person name="Wortman J.R."/>
            <person name="Jiang B."/>
            <person name="Denning D.W."/>
            <person name="Nierman W.C."/>
        </authorList>
    </citation>
    <scope>NUCLEOTIDE SEQUENCE [LARGE SCALE GENOMIC DNA]</scope>
    <source>
        <strain evidence="5">CBS 144.89 / FGSC A1163 / CEA10</strain>
    </source>
</reference>
<feature type="repeat" description="ANK" evidence="3">
    <location>
        <begin position="221"/>
        <end position="254"/>
    </location>
</feature>
<feature type="repeat" description="ANK" evidence="3">
    <location>
        <begin position="150"/>
        <end position="173"/>
    </location>
</feature>
<dbReference type="SMART" id="SM00248">
    <property type="entry name" value="ANK"/>
    <property type="match status" value="9"/>
</dbReference>
<evidence type="ECO:0000256" key="3">
    <source>
        <dbReference type="PROSITE-ProRule" id="PRU00023"/>
    </source>
</evidence>
<evidence type="ECO:0000313" key="4">
    <source>
        <dbReference type="EMBL" id="EDP47897.1"/>
    </source>
</evidence>
<dbReference type="Gene3D" id="1.25.40.20">
    <property type="entry name" value="Ankyrin repeat-containing domain"/>
    <property type="match status" value="3"/>
</dbReference>
<dbReference type="HOGENOM" id="CLU_000134_48_0_1"/>
<dbReference type="SUPFAM" id="SSF48403">
    <property type="entry name" value="Ankyrin repeat"/>
    <property type="match status" value="2"/>
</dbReference>
<evidence type="ECO:0000256" key="1">
    <source>
        <dbReference type="ARBA" id="ARBA00022737"/>
    </source>
</evidence>
<dbReference type="AlphaFoldDB" id="B0YE13"/>
<dbReference type="OrthoDB" id="341259at2759"/>
<dbReference type="PANTHER" id="PTHR24123:SF33">
    <property type="entry name" value="PROTEIN HOS4"/>
    <property type="match status" value="1"/>
</dbReference>
<gene>
    <name evidence="4" type="ORF">AFUB_097480</name>
</gene>
<dbReference type="PANTHER" id="PTHR24123">
    <property type="entry name" value="ANKYRIN REPEAT-CONTAINING"/>
    <property type="match status" value="1"/>
</dbReference>
<evidence type="ECO:0000256" key="2">
    <source>
        <dbReference type="ARBA" id="ARBA00023043"/>
    </source>
</evidence>
<evidence type="ECO:0000313" key="5">
    <source>
        <dbReference type="Proteomes" id="UP000001699"/>
    </source>
</evidence>
<feature type="repeat" description="ANK" evidence="3">
    <location>
        <begin position="117"/>
        <end position="149"/>
    </location>
</feature>
<dbReference type="VEuPathDB" id="FungiDB:AFUB_097480"/>
<keyword evidence="5" id="KW-1185">Reference proteome</keyword>
<dbReference type="InterPro" id="IPR002110">
    <property type="entry name" value="Ankyrin_rpt"/>
</dbReference>
<organism evidence="4 5">
    <name type="scientific">Aspergillus fumigatus (strain CBS 144.89 / FGSC A1163 / CEA10)</name>
    <name type="common">Neosartorya fumigata</name>
    <dbReference type="NCBI Taxonomy" id="451804"/>
    <lineage>
        <taxon>Eukaryota</taxon>
        <taxon>Fungi</taxon>
        <taxon>Dikarya</taxon>
        <taxon>Ascomycota</taxon>
        <taxon>Pezizomycotina</taxon>
        <taxon>Eurotiomycetes</taxon>
        <taxon>Eurotiomycetidae</taxon>
        <taxon>Eurotiales</taxon>
        <taxon>Aspergillaceae</taxon>
        <taxon>Aspergillus</taxon>
        <taxon>Aspergillus subgen. Fumigati</taxon>
    </lineage>
</organism>
<dbReference type="PROSITE" id="PS50088">
    <property type="entry name" value="ANK_REPEAT"/>
    <property type="match status" value="6"/>
</dbReference>
<dbReference type="PhylomeDB" id="B0YE13"/>
<keyword evidence="1" id="KW-0677">Repeat</keyword>
<feature type="repeat" description="ANK" evidence="3">
    <location>
        <begin position="50"/>
        <end position="82"/>
    </location>
</feature>
<name>B0YE13_ASPFC</name>
<dbReference type="Pfam" id="PF12796">
    <property type="entry name" value="Ank_2"/>
    <property type="match status" value="3"/>
</dbReference>